<dbReference type="PANTHER" id="PTHR43433:SF1">
    <property type="entry name" value="BLL5160 PROTEIN"/>
    <property type="match status" value="1"/>
</dbReference>
<dbReference type="SUPFAM" id="SSF53474">
    <property type="entry name" value="alpha/beta-Hydrolases"/>
    <property type="match status" value="1"/>
</dbReference>
<dbReference type="OrthoDB" id="9804723at2"/>
<reference evidence="3" key="1">
    <citation type="submission" date="2017-01" db="EMBL/GenBank/DDBJ databases">
        <authorList>
            <person name="Varghese N."/>
            <person name="Submissions S."/>
        </authorList>
    </citation>
    <scope>NUCLEOTIDE SEQUENCE [LARGE SCALE GENOMIC DNA]</scope>
    <source>
        <strain evidence="3">DSM 29591</strain>
    </source>
</reference>
<evidence type="ECO:0000259" key="1">
    <source>
        <dbReference type="Pfam" id="PF00561"/>
    </source>
</evidence>
<organism evidence="2 3">
    <name type="scientific">Yoonia rosea</name>
    <dbReference type="NCBI Taxonomy" id="287098"/>
    <lineage>
        <taxon>Bacteria</taxon>
        <taxon>Pseudomonadati</taxon>
        <taxon>Pseudomonadota</taxon>
        <taxon>Alphaproteobacteria</taxon>
        <taxon>Rhodobacterales</taxon>
        <taxon>Paracoccaceae</taxon>
        <taxon>Yoonia</taxon>
    </lineage>
</organism>
<dbReference type="Gene3D" id="3.40.50.1820">
    <property type="entry name" value="alpha/beta hydrolase"/>
    <property type="match status" value="1"/>
</dbReference>
<sequence>MPLDTDNANDNFTDVNGHQIAWRSTGTGRPLLMLNRFRASMDDWDPALIDALARHHQVITFDSAGVAQSGGDVPETLEGAADIAMALAKAIELDKPNVLGWSMGGMTAQILAAKYCDEIGGVILAGTTPSFAIEGTIPVPNEWLGTATKEQNTPEDMQFLFYADTDTSRAAGMASLERIGGGDAIAGAASKTAMQTIAAQGAATRTFFFGEDGASKKLGTISVPVLVANGDQDRAFAVENSVALVRTIPNAQLAIYPDAGHAFLFQHAEQFAKDVTEFLTAR</sequence>
<dbReference type="RefSeq" id="WP_076657847.1">
    <property type="nucleotide sequence ID" value="NZ_FTPR01000001.1"/>
</dbReference>
<keyword evidence="3" id="KW-1185">Reference proteome</keyword>
<accession>A0A1R3W8Y1</accession>
<dbReference type="PRINTS" id="PR00111">
    <property type="entry name" value="ABHYDROLASE"/>
</dbReference>
<evidence type="ECO:0000313" key="2">
    <source>
        <dbReference type="EMBL" id="SIT74198.1"/>
    </source>
</evidence>
<evidence type="ECO:0000313" key="3">
    <source>
        <dbReference type="Proteomes" id="UP000186997"/>
    </source>
</evidence>
<dbReference type="PANTHER" id="PTHR43433">
    <property type="entry name" value="HYDROLASE, ALPHA/BETA FOLD FAMILY PROTEIN"/>
    <property type="match status" value="1"/>
</dbReference>
<gene>
    <name evidence="2" type="ORF">SAMN05421665_0013</name>
</gene>
<dbReference type="InterPro" id="IPR000073">
    <property type="entry name" value="AB_hydrolase_1"/>
</dbReference>
<dbReference type="STRING" id="287098.SAMN05421665_0013"/>
<dbReference type="Pfam" id="PF00561">
    <property type="entry name" value="Abhydrolase_1"/>
    <property type="match status" value="1"/>
</dbReference>
<name>A0A1R3W8Y1_9RHOB</name>
<proteinExistence type="predicted"/>
<feature type="domain" description="AB hydrolase-1" evidence="1">
    <location>
        <begin position="30"/>
        <end position="267"/>
    </location>
</feature>
<dbReference type="InterPro" id="IPR050471">
    <property type="entry name" value="AB_hydrolase"/>
</dbReference>
<dbReference type="Proteomes" id="UP000186997">
    <property type="component" value="Unassembled WGS sequence"/>
</dbReference>
<dbReference type="InterPro" id="IPR029058">
    <property type="entry name" value="AB_hydrolase_fold"/>
</dbReference>
<dbReference type="AlphaFoldDB" id="A0A1R3W8Y1"/>
<protein>
    <submittedName>
        <fullName evidence="2">Pimeloyl-ACP methyl ester carboxylesterase</fullName>
    </submittedName>
</protein>
<dbReference type="EMBL" id="FTPR01000001">
    <property type="protein sequence ID" value="SIT74198.1"/>
    <property type="molecule type" value="Genomic_DNA"/>
</dbReference>